<dbReference type="PROSITE" id="PS50850">
    <property type="entry name" value="MFS"/>
    <property type="match status" value="1"/>
</dbReference>
<evidence type="ECO:0000256" key="5">
    <source>
        <dbReference type="SAM" id="MobiDB-lite"/>
    </source>
</evidence>
<dbReference type="FunCoup" id="H3AN83">
    <property type="interactions" value="52"/>
</dbReference>
<comment type="subcellular location">
    <subcellularLocation>
        <location evidence="1">Membrane</location>
        <topology evidence="1">Multi-pass membrane protein</topology>
    </subcellularLocation>
</comment>
<dbReference type="EMBL" id="AFYH01174889">
    <property type="status" value="NOT_ANNOTATED_CDS"/>
    <property type="molecule type" value="Genomic_DNA"/>
</dbReference>
<dbReference type="Ensembl" id="ENSLACT00000011187.1">
    <property type="protein sequence ID" value="ENSLACP00000011104.1"/>
    <property type="gene ID" value="ENSLACG00000009771.1"/>
</dbReference>
<dbReference type="GO" id="GO:0022857">
    <property type="term" value="F:transmembrane transporter activity"/>
    <property type="evidence" value="ECO:0007669"/>
    <property type="project" value="InterPro"/>
</dbReference>
<dbReference type="GO" id="GO:0016020">
    <property type="term" value="C:membrane"/>
    <property type="evidence" value="ECO:0007669"/>
    <property type="project" value="UniProtKB-SubCell"/>
</dbReference>
<organism evidence="8 9">
    <name type="scientific">Latimeria chalumnae</name>
    <name type="common">Coelacanth</name>
    <dbReference type="NCBI Taxonomy" id="7897"/>
    <lineage>
        <taxon>Eukaryota</taxon>
        <taxon>Metazoa</taxon>
        <taxon>Chordata</taxon>
        <taxon>Craniata</taxon>
        <taxon>Vertebrata</taxon>
        <taxon>Euteleostomi</taxon>
        <taxon>Coelacanthiformes</taxon>
        <taxon>Coelacanthidae</taxon>
        <taxon>Latimeria</taxon>
    </lineage>
</organism>
<dbReference type="EMBL" id="AFYH01174888">
    <property type="status" value="NOT_ANNOTATED_CDS"/>
    <property type="molecule type" value="Genomic_DNA"/>
</dbReference>
<dbReference type="InParanoid" id="H3AN83"/>
<name>H3AN83_LATCH</name>
<dbReference type="HOGENOM" id="CLU_001265_33_3_1"/>
<dbReference type="InterPro" id="IPR020846">
    <property type="entry name" value="MFS_dom"/>
</dbReference>
<evidence type="ECO:0000256" key="2">
    <source>
        <dbReference type="ARBA" id="ARBA00022692"/>
    </source>
</evidence>
<feature type="transmembrane region" description="Helical" evidence="6">
    <location>
        <begin position="340"/>
        <end position="359"/>
    </location>
</feature>
<feature type="transmembrane region" description="Helical" evidence="6">
    <location>
        <begin position="225"/>
        <end position="247"/>
    </location>
</feature>
<feature type="transmembrane region" description="Helical" evidence="6">
    <location>
        <begin position="191"/>
        <end position="213"/>
    </location>
</feature>
<evidence type="ECO:0000313" key="8">
    <source>
        <dbReference type="Ensembl" id="ENSLACP00000011104.1"/>
    </source>
</evidence>
<feature type="compositionally biased region" description="Basic and acidic residues" evidence="5">
    <location>
        <begin position="524"/>
        <end position="541"/>
    </location>
</feature>
<dbReference type="Gene3D" id="1.20.1250.20">
    <property type="entry name" value="MFS general substrate transporter like domains"/>
    <property type="match status" value="1"/>
</dbReference>
<dbReference type="EMBL" id="AFYH01174893">
    <property type="status" value="NOT_ANNOTATED_CDS"/>
    <property type="molecule type" value="Genomic_DNA"/>
</dbReference>
<feature type="region of interest" description="Disordered" evidence="5">
    <location>
        <begin position="524"/>
        <end position="547"/>
    </location>
</feature>
<feature type="domain" description="Major facilitator superfamily (MFS) profile" evidence="7">
    <location>
        <begin position="87"/>
        <end position="511"/>
    </location>
</feature>
<keyword evidence="4 6" id="KW-0472">Membrane</keyword>
<sequence length="547" mass="61431">MRFEELLFRVGSFGRYQILIIILLCLPRIILPWHFLLHNFLGAVPPHHCTIPDLEALANLTQDEKLVVSIPRDSRGIFSSCKMFSKPQFHLLFSDTCQGVSNGSSVEQCQHGWIYNHSQFRSTIVAQWNLVCEKKGLNQASATFFFIGVMLGAAIFGYLSDRFGRKPMLLVSFVATTLFGISAAFSTSYLMFAVMRTLCGMGLTGMSIISMALSIEWIDIKHRTFTGTFSGLSWSVGNMLLPLIAYLVWDWQWLLLAVTSPCLLAMISWWWIPESARWLLANGDTKKAHHYLSKCAETNGKKEFVSTITTEMLSKIIIVEESYKNYSYLHLVKTPKMRKLTLCLGIVWFGMAFTCYGISFKITGFGLDMYLTQFIYATVEVPVKVATYFVLDKIGRRNCQAWSLIITGTLIAINTAVPSHLGLVRSLVAILGKGFSEVSFTTAFLYTAELYPTVVRQSGLGYSSFMGRLGGSVAPMVILMEDSWTHLPPVIFSIAAVFCGLIAFFLWETTNIQLPELIEDVEQKRDRTDPGCRTGEVRGTELSEDVE</sequence>
<keyword evidence="3 6" id="KW-1133">Transmembrane helix</keyword>
<dbReference type="EMBL" id="AFYH01174895">
    <property type="status" value="NOT_ANNOTATED_CDS"/>
    <property type="molecule type" value="Genomic_DNA"/>
</dbReference>
<dbReference type="SUPFAM" id="SSF103473">
    <property type="entry name" value="MFS general substrate transporter"/>
    <property type="match status" value="1"/>
</dbReference>
<evidence type="ECO:0000256" key="4">
    <source>
        <dbReference type="ARBA" id="ARBA00023136"/>
    </source>
</evidence>
<dbReference type="eggNOG" id="KOG0255">
    <property type="taxonomic scope" value="Eukaryota"/>
</dbReference>
<dbReference type="AlphaFoldDB" id="H3AN83"/>
<feature type="transmembrane region" description="Helical" evidence="6">
    <location>
        <begin position="253"/>
        <end position="272"/>
    </location>
</feature>
<evidence type="ECO:0000313" key="9">
    <source>
        <dbReference type="Proteomes" id="UP000008672"/>
    </source>
</evidence>
<reference evidence="9" key="1">
    <citation type="submission" date="2011-08" db="EMBL/GenBank/DDBJ databases">
        <title>The draft genome of Latimeria chalumnae.</title>
        <authorList>
            <person name="Di Palma F."/>
            <person name="Alfoldi J."/>
            <person name="Johnson J."/>
            <person name="Berlin A."/>
            <person name="Gnerre S."/>
            <person name="Jaffe D."/>
            <person name="MacCallum I."/>
            <person name="Young S."/>
            <person name="Walker B.J."/>
            <person name="Lander E."/>
            <person name="Lindblad-Toh K."/>
        </authorList>
    </citation>
    <scope>NUCLEOTIDE SEQUENCE [LARGE SCALE GENOMIC DNA]</scope>
    <source>
        <strain evidence="9">Wild caught</strain>
    </source>
</reference>
<dbReference type="EMBL" id="AFYH01174887">
    <property type="status" value="NOT_ANNOTATED_CDS"/>
    <property type="molecule type" value="Genomic_DNA"/>
</dbReference>
<feature type="transmembrane region" description="Helical" evidence="6">
    <location>
        <begin position="371"/>
        <end position="391"/>
    </location>
</feature>
<feature type="transmembrane region" description="Helical" evidence="6">
    <location>
        <begin position="403"/>
        <end position="421"/>
    </location>
</feature>
<dbReference type="OMA" id="NWAFAMA"/>
<evidence type="ECO:0000259" key="7">
    <source>
        <dbReference type="PROSITE" id="PS50850"/>
    </source>
</evidence>
<feature type="transmembrane region" description="Helical" evidence="6">
    <location>
        <begin position="16"/>
        <end position="36"/>
    </location>
</feature>
<dbReference type="InterPro" id="IPR036259">
    <property type="entry name" value="MFS_trans_sf"/>
</dbReference>
<reference evidence="8" key="2">
    <citation type="submission" date="2025-08" db="UniProtKB">
        <authorList>
            <consortium name="Ensembl"/>
        </authorList>
    </citation>
    <scope>IDENTIFICATION</scope>
</reference>
<feature type="transmembrane region" description="Helical" evidence="6">
    <location>
        <begin position="167"/>
        <end position="185"/>
    </location>
</feature>
<dbReference type="GeneTree" id="ENSGT00940000154922"/>
<dbReference type="EMBL" id="AFYH01174894">
    <property type="status" value="NOT_ANNOTATED_CDS"/>
    <property type="molecule type" value="Genomic_DNA"/>
</dbReference>
<accession>H3AN83</accession>
<evidence type="ECO:0000256" key="6">
    <source>
        <dbReference type="SAM" id="Phobius"/>
    </source>
</evidence>
<dbReference type="Proteomes" id="UP000008672">
    <property type="component" value="Unassembled WGS sequence"/>
</dbReference>
<dbReference type="FunFam" id="1.20.1250.20:FF:000023">
    <property type="entry name" value="Solute carrier family 22 member 6"/>
    <property type="match status" value="1"/>
</dbReference>
<dbReference type="EMBL" id="AFYH01174890">
    <property type="status" value="NOT_ANNOTATED_CDS"/>
    <property type="molecule type" value="Genomic_DNA"/>
</dbReference>
<dbReference type="InterPro" id="IPR011701">
    <property type="entry name" value="MFS"/>
</dbReference>
<dbReference type="EMBL" id="AFYH01174886">
    <property type="status" value="NOT_ANNOTATED_CDS"/>
    <property type="molecule type" value="Genomic_DNA"/>
</dbReference>
<dbReference type="EMBL" id="AFYH01174891">
    <property type="status" value="NOT_ANNOTATED_CDS"/>
    <property type="molecule type" value="Genomic_DNA"/>
</dbReference>
<keyword evidence="2 6" id="KW-0812">Transmembrane</keyword>
<feature type="transmembrane region" description="Helical" evidence="6">
    <location>
        <begin position="486"/>
        <end position="507"/>
    </location>
</feature>
<feature type="transmembrane region" description="Helical" evidence="6">
    <location>
        <begin position="140"/>
        <end position="160"/>
    </location>
</feature>
<evidence type="ECO:0000256" key="1">
    <source>
        <dbReference type="ARBA" id="ARBA00004141"/>
    </source>
</evidence>
<dbReference type="Pfam" id="PF07690">
    <property type="entry name" value="MFS_1"/>
    <property type="match status" value="1"/>
</dbReference>
<protein>
    <submittedName>
        <fullName evidence="8">Solute carrier family 22 member 7a</fullName>
    </submittedName>
</protein>
<evidence type="ECO:0000256" key="3">
    <source>
        <dbReference type="ARBA" id="ARBA00022989"/>
    </source>
</evidence>
<keyword evidence="9" id="KW-1185">Reference proteome</keyword>
<dbReference type="EMBL" id="AFYH01174892">
    <property type="status" value="NOT_ANNOTATED_CDS"/>
    <property type="molecule type" value="Genomic_DNA"/>
</dbReference>
<dbReference type="PANTHER" id="PTHR24064">
    <property type="entry name" value="SOLUTE CARRIER FAMILY 22 MEMBER"/>
    <property type="match status" value="1"/>
</dbReference>
<dbReference type="STRING" id="7897.ENSLACP00000011104"/>
<reference evidence="8" key="3">
    <citation type="submission" date="2025-09" db="UniProtKB">
        <authorList>
            <consortium name="Ensembl"/>
        </authorList>
    </citation>
    <scope>IDENTIFICATION</scope>
</reference>
<proteinExistence type="predicted"/>